<feature type="transmembrane region" description="Helical" evidence="6">
    <location>
        <begin position="723"/>
        <end position="742"/>
    </location>
</feature>
<feature type="transmembrane region" description="Helical" evidence="6">
    <location>
        <begin position="757"/>
        <end position="777"/>
    </location>
</feature>
<dbReference type="Pfam" id="PF12704">
    <property type="entry name" value="MacB_PCD"/>
    <property type="match status" value="2"/>
</dbReference>
<evidence type="ECO:0000259" key="8">
    <source>
        <dbReference type="Pfam" id="PF12704"/>
    </source>
</evidence>
<keyword evidence="2" id="KW-1003">Cell membrane</keyword>
<dbReference type="InterPro" id="IPR025857">
    <property type="entry name" value="MacB_PCD"/>
</dbReference>
<dbReference type="Pfam" id="PF02687">
    <property type="entry name" value="FtsX"/>
    <property type="match status" value="2"/>
</dbReference>
<feature type="domain" description="MacB-like periplasmic core" evidence="8">
    <location>
        <begin position="21"/>
        <end position="246"/>
    </location>
</feature>
<dbReference type="PANTHER" id="PTHR30572">
    <property type="entry name" value="MEMBRANE COMPONENT OF TRANSPORTER-RELATED"/>
    <property type="match status" value="1"/>
</dbReference>
<feature type="domain" description="ABC3 transporter permease C-terminal" evidence="7">
    <location>
        <begin position="674"/>
        <end position="787"/>
    </location>
</feature>
<comment type="caution">
    <text evidence="9">The sequence shown here is derived from an EMBL/GenBank/DDBJ whole genome shotgun (WGS) entry which is preliminary data.</text>
</comment>
<keyword evidence="4 6" id="KW-1133">Transmembrane helix</keyword>
<feature type="transmembrane region" description="Helical" evidence="6">
    <location>
        <begin position="289"/>
        <end position="308"/>
    </location>
</feature>
<evidence type="ECO:0000313" key="9">
    <source>
        <dbReference type="EMBL" id="GGC30496.1"/>
    </source>
</evidence>
<evidence type="ECO:0000256" key="2">
    <source>
        <dbReference type="ARBA" id="ARBA00022475"/>
    </source>
</evidence>
<evidence type="ECO:0000313" key="10">
    <source>
        <dbReference type="Proteomes" id="UP000636010"/>
    </source>
</evidence>
<gene>
    <name evidence="9" type="ORF">GCM10011506_14870</name>
</gene>
<evidence type="ECO:0000256" key="5">
    <source>
        <dbReference type="ARBA" id="ARBA00023136"/>
    </source>
</evidence>
<name>A0ABQ1LVT6_9BACT</name>
<reference evidence="10" key="1">
    <citation type="journal article" date="2019" name="Int. J. Syst. Evol. Microbiol.">
        <title>The Global Catalogue of Microorganisms (GCM) 10K type strain sequencing project: providing services to taxonomists for standard genome sequencing and annotation.</title>
        <authorList>
            <consortium name="The Broad Institute Genomics Platform"/>
            <consortium name="The Broad Institute Genome Sequencing Center for Infectious Disease"/>
            <person name="Wu L."/>
            <person name="Ma J."/>
        </authorList>
    </citation>
    <scope>NUCLEOTIDE SEQUENCE [LARGE SCALE GENOMIC DNA]</scope>
    <source>
        <strain evidence="10">CGMCC 1.10832</strain>
    </source>
</reference>
<feature type="transmembrane region" description="Helical" evidence="6">
    <location>
        <begin position="383"/>
        <end position="404"/>
    </location>
</feature>
<keyword evidence="5 6" id="KW-0472">Membrane</keyword>
<dbReference type="RefSeq" id="WP_188461870.1">
    <property type="nucleotide sequence ID" value="NZ_BAABHU010000004.1"/>
</dbReference>
<feature type="domain" description="ABC3 transporter permease C-terminal" evidence="7">
    <location>
        <begin position="291"/>
        <end position="408"/>
    </location>
</feature>
<organism evidence="9 10">
    <name type="scientific">Marivirga lumbricoides</name>
    <dbReference type="NCBI Taxonomy" id="1046115"/>
    <lineage>
        <taxon>Bacteria</taxon>
        <taxon>Pseudomonadati</taxon>
        <taxon>Bacteroidota</taxon>
        <taxon>Cytophagia</taxon>
        <taxon>Cytophagales</taxon>
        <taxon>Marivirgaceae</taxon>
        <taxon>Marivirga</taxon>
    </lineage>
</organism>
<dbReference type="InterPro" id="IPR050250">
    <property type="entry name" value="Macrolide_Exporter_MacB"/>
</dbReference>
<dbReference type="EMBL" id="BMEC01000004">
    <property type="protein sequence ID" value="GGC30496.1"/>
    <property type="molecule type" value="Genomic_DNA"/>
</dbReference>
<accession>A0ABQ1LVT6</accession>
<feature type="transmembrane region" description="Helical" evidence="6">
    <location>
        <begin position="21"/>
        <end position="41"/>
    </location>
</feature>
<keyword evidence="10" id="KW-1185">Reference proteome</keyword>
<dbReference type="PANTHER" id="PTHR30572:SF18">
    <property type="entry name" value="ABC-TYPE MACROLIDE FAMILY EXPORT SYSTEM PERMEASE COMPONENT 2"/>
    <property type="match status" value="1"/>
</dbReference>
<feature type="transmembrane region" description="Helical" evidence="6">
    <location>
        <begin position="671"/>
        <end position="695"/>
    </location>
</feature>
<evidence type="ECO:0000256" key="3">
    <source>
        <dbReference type="ARBA" id="ARBA00022692"/>
    </source>
</evidence>
<dbReference type="InterPro" id="IPR003838">
    <property type="entry name" value="ABC3_permease_C"/>
</dbReference>
<sequence length="794" mass="88940">MLQNYIKIALRNIKRYPLRHFIHVFGLSIGITVCVVVFKLISFENNFDTFHQDADQIYRVNTMVDYGKKVASNPGTPQPLNEALKNEFPSIEITAPVYHAGKMIVRSGDGAKNLGASDFVSYVDNGYFEIFNYEWLAGDSSSALDQPNAVVLTVHSAKKYFGEQPLHQIIGNELLYGDTIQTIVKGVVVDLAKQSDLVFTDFISYSTVFGKYDADNANNWAGLSTQSQMFVKLFPEQEEAAREGLKAAHQKYVSADIDWIKGFNLEPLREVHFSSTYNGHVGDKRTLKGLMIIGFLILIIACVNFINLETAQAQLKSKEVGIRKSLGSSRKQLIGQFLMATYLIIVLAILSGILLSHLVVIYFQNLLPAGFDMSFFAMENLVFLLALSLLVLFFCGIYPALVISKYSPVKAIKSGKYQKFDINYFLRKNLIVIQFGFSIAFIIVVLAIKSQMDFLMNKDLGFEKEAIVYIETPYDADFNKNSSLKNELLTVPGVEEVSLSFDALMSGSLIIGSVAYEINGELEELDLQMKMSDTSYLPLHDVPLLAGRYFRNNKQEVILNAAALTKLGIDSPSEAIGNSLKYRDSDLLIVGVIDDIHTRSMYEAVKPTMFTYSETVYNVNVKLASEVNLATTLENLQESYKKIYPNEANDFQFLDEAVANFFKNEIRLRKILFFATALAIFLSALGLFGLVSFTISQRLKEISIRKILGATIADILVMVSKEYAMLIGISFLLAIYPAWYFLSDWFSNFHYRISMPVGIYLLSGIIALLLCLCIVLIHSFSAANANPAEVLKDE</sequence>
<comment type="subcellular location">
    <subcellularLocation>
        <location evidence="1">Cell membrane</location>
        <topology evidence="1">Multi-pass membrane protein</topology>
    </subcellularLocation>
</comment>
<keyword evidence="3 6" id="KW-0812">Transmembrane</keyword>
<feature type="domain" description="MacB-like periplasmic core" evidence="8">
    <location>
        <begin position="438"/>
        <end position="637"/>
    </location>
</feature>
<proteinExistence type="predicted"/>
<feature type="transmembrane region" description="Helical" evidence="6">
    <location>
        <begin position="425"/>
        <end position="448"/>
    </location>
</feature>
<evidence type="ECO:0000256" key="6">
    <source>
        <dbReference type="SAM" id="Phobius"/>
    </source>
</evidence>
<evidence type="ECO:0000256" key="1">
    <source>
        <dbReference type="ARBA" id="ARBA00004651"/>
    </source>
</evidence>
<evidence type="ECO:0000256" key="4">
    <source>
        <dbReference type="ARBA" id="ARBA00022989"/>
    </source>
</evidence>
<evidence type="ECO:0000259" key="7">
    <source>
        <dbReference type="Pfam" id="PF02687"/>
    </source>
</evidence>
<dbReference type="Proteomes" id="UP000636010">
    <property type="component" value="Unassembled WGS sequence"/>
</dbReference>
<feature type="transmembrane region" description="Helical" evidence="6">
    <location>
        <begin position="333"/>
        <end position="363"/>
    </location>
</feature>
<protein>
    <submittedName>
        <fullName evidence="9">ABC transporter permease</fullName>
    </submittedName>
</protein>